<feature type="binding site" evidence="5">
    <location>
        <position position="264"/>
    </location>
    <ligand>
        <name>chlorophyll a</name>
        <dbReference type="ChEBI" id="CHEBI:58416"/>
        <label>1</label>
    </ligand>
</feature>
<sequence length="301" mass="31094">ASATYFSQTDQISVPAAQSLRGSQPAKMAQSSSAVAFVQMAPVSQQPPASLRSTVPAASPPGAGGAAVPQTQPTSVPGSSSTAVLAAAGVLAAAAAAGSRGERRTRRRAAFEPSNASWAEAEALREAKRASPVAEKKAFDPAKQLGAMAPLGYFDPLGYCSWGDEEGFRKFRASEIKHGRVCMIASLGLVGQHFAGDGNVVPGSLGVLLTESGAISIGVIVAASAFLEFSWPENPDKEPGNFGDPLGFNQYTPDMRMKELNNGRMAMMSVLGIFVAERATGEDAIQQLVTLGSSSLHAIGL</sequence>
<evidence type="ECO:0000256" key="1">
    <source>
        <dbReference type="ARBA" id="ARBA00004229"/>
    </source>
</evidence>
<comment type="subcellular location">
    <subcellularLocation>
        <location evidence="1">Plastid</location>
        <location evidence="1">Chloroplast</location>
    </subcellularLocation>
</comment>
<dbReference type="Proteomes" id="UP000626109">
    <property type="component" value="Unassembled WGS sequence"/>
</dbReference>
<protein>
    <submittedName>
        <fullName evidence="7">Uncharacterized protein</fullName>
    </submittedName>
</protein>
<dbReference type="AlphaFoldDB" id="A0A813IXI0"/>
<organism evidence="7 8">
    <name type="scientific">Polarella glacialis</name>
    <name type="common">Dinoflagellate</name>
    <dbReference type="NCBI Taxonomy" id="89957"/>
    <lineage>
        <taxon>Eukaryota</taxon>
        <taxon>Sar</taxon>
        <taxon>Alveolata</taxon>
        <taxon>Dinophyceae</taxon>
        <taxon>Suessiales</taxon>
        <taxon>Suessiaceae</taxon>
        <taxon>Polarella</taxon>
    </lineage>
</organism>
<keyword evidence="3" id="KW-0602">Photosynthesis</keyword>
<dbReference type="InterPro" id="IPR001344">
    <property type="entry name" value="Chloro_AB-bd_pln"/>
</dbReference>
<evidence type="ECO:0000256" key="6">
    <source>
        <dbReference type="SAM" id="MobiDB-lite"/>
    </source>
</evidence>
<feature type="binding site" evidence="5">
    <location>
        <position position="178"/>
    </location>
    <ligand>
        <name>chlorophyll a</name>
        <dbReference type="ChEBI" id="CHEBI:58416"/>
        <label>1</label>
    </ligand>
</feature>
<feature type="non-terminal residue" evidence="7">
    <location>
        <position position="1"/>
    </location>
</feature>
<evidence type="ECO:0000313" key="8">
    <source>
        <dbReference type="Proteomes" id="UP000626109"/>
    </source>
</evidence>
<dbReference type="Gene3D" id="1.10.3460.10">
    <property type="entry name" value="Chlorophyll a/b binding protein domain"/>
    <property type="match status" value="1"/>
</dbReference>
<feature type="compositionally biased region" description="Low complexity" evidence="6">
    <location>
        <begin position="53"/>
        <end position="80"/>
    </location>
</feature>
<keyword evidence="4" id="KW-0934">Plastid</keyword>
<dbReference type="GO" id="GO:0009507">
    <property type="term" value="C:chloroplast"/>
    <property type="evidence" value="ECO:0007669"/>
    <property type="project" value="UniProtKB-SubCell"/>
</dbReference>
<feature type="region of interest" description="Disordered" evidence="6">
    <location>
        <begin position="96"/>
        <end position="115"/>
    </location>
</feature>
<dbReference type="EMBL" id="CAJNNW010014867">
    <property type="protein sequence ID" value="CAE8657065.1"/>
    <property type="molecule type" value="Genomic_DNA"/>
</dbReference>
<dbReference type="GO" id="GO:0016020">
    <property type="term" value="C:membrane"/>
    <property type="evidence" value="ECO:0007669"/>
    <property type="project" value="InterPro"/>
</dbReference>
<evidence type="ECO:0000256" key="2">
    <source>
        <dbReference type="ARBA" id="ARBA00022528"/>
    </source>
</evidence>
<evidence type="ECO:0000256" key="5">
    <source>
        <dbReference type="PIRSR" id="PIRSR601344-1"/>
    </source>
</evidence>
<feature type="binding site" evidence="5">
    <location>
        <position position="259"/>
    </location>
    <ligand>
        <name>chlorophyll a</name>
        <dbReference type="ChEBI" id="CHEBI:58416"/>
        <label>1</label>
    </ligand>
</feature>
<feature type="binding site" evidence="5">
    <location>
        <position position="258"/>
    </location>
    <ligand>
        <name>chlorophyll a</name>
        <dbReference type="ChEBI" id="CHEBI:58416"/>
        <label>6</label>
    </ligand>
</feature>
<evidence type="ECO:0000256" key="4">
    <source>
        <dbReference type="ARBA" id="ARBA00022640"/>
    </source>
</evidence>
<feature type="region of interest" description="Disordered" evidence="6">
    <location>
        <begin position="47"/>
        <end position="80"/>
    </location>
</feature>
<comment type="caution">
    <text evidence="7">The sequence shown here is derived from an EMBL/GenBank/DDBJ whole genome shotgun (WGS) entry which is preliminary data.</text>
</comment>
<proteinExistence type="predicted"/>
<dbReference type="PANTHER" id="PTHR21649">
    <property type="entry name" value="CHLOROPHYLL A/B BINDING PROTEIN"/>
    <property type="match status" value="1"/>
</dbReference>
<feature type="binding site" evidence="5">
    <location>
        <position position="175"/>
    </location>
    <ligand>
        <name>chlorophyll a</name>
        <dbReference type="ChEBI" id="CHEBI:58416"/>
        <label>1</label>
    </ligand>
</feature>
<keyword evidence="5" id="KW-0157">Chromophore</keyword>
<name>A0A813IXI0_POLGL</name>
<feature type="binding site" evidence="5">
    <location>
        <position position="262"/>
    </location>
    <ligand>
        <name>chlorophyll a</name>
        <dbReference type="ChEBI" id="CHEBI:58416"/>
        <label>1</label>
    </ligand>
</feature>
<keyword evidence="5" id="KW-0148">Chlorophyll</keyword>
<evidence type="ECO:0000313" key="7">
    <source>
        <dbReference type="EMBL" id="CAE8657065.1"/>
    </source>
</evidence>
<keyword evidence="2" id="KW-0150">Chloroplast</keyword>
<dbReference type="InterPro" id="IPR022796">
    <property type="entry name" value="Chloroa_b-bind"/>
</dbReference>
<dbReference type="GO" id="GO:0016168">
    <property type="term" value="F:chlorophyll binding"/>
    <property type="evidence" value="ECO:0007669"/>
    <property type="project" value="UniProtKB-KW"/>
</dbReference>
<dbReference type="Pfam" id="PF00504">
    <property type="entry name" value="Chloroa_b-bind"/>
    <property type="match status" value="1"/>
</dbReference>
<gene>
    <name evidence="7" type="ORF">PGLA2088_LOCUS12574</name>
</gene>
<dbReference type="GO" id="GO:0009765">
    <property type="term" value="P:photosynthesis, light harvesting"/>
    <property type="evidence" value="ECO:0007669"/>
    <property type="project" value="InterPro"/>
</dbReference>
<evidence type="ECO:0000256" key="3">
    <source>
        <dbReference type="ARBA" id="ARBA00022531"/>
    </source>
</evidence>
<reference evidence="7" key="1">
    <citation type="submission" date="2021-02" db="EMBL/GenBank/DDBJ databases">
        <authorList>
            <person name="Dougan E. K."/>
            <person name="Rhodes N."/>
            <person name="Thang M."/>
            <person name="Chan C."/>
        </authorList>
    </citation>
    <scope>NUCLEOTIDE SEQUENCE</scope>
</reference>
<feature type="binding site" description="axial binding residue" evidence="5">
    <location>
        <position position="180"/>
    </location>
    <ligand>
        <name>chlorophyll b</name>
        <dbReference type="ChEBI" id="CHEBI:61721"/>
        <label>1</label>
    </ligand>
    <ligandPart>
        <name>Mg</name>
        <dbReference type="ChEBI" id="CHEBI:25107"/>
    </ligandPart>
</feature>
<dbReference type="SUPFAM" id="SSF103511">
    <property type="entry name" value="Chlorophyll a-b binding protein"/>
    <property type="match status" value="1"/>
</dbReference>
<accession>A0A813IXI0</accession>
<feature type="binding site" description="axial binding residue" evidence="5">
    <location>
        <position position="212"/>
    </location>
    <ligand>
        <name>chlorophyll b</name>
        <dbReference type="ChEBI" id="CHEBI:61721"/>
        <label>1</label>
    </ligand>
    <ligandPart>
        <name>Mg</name>
        <dbReference type="ChEBI" id="CHEBI:25107"/>
    </ligandPart>
</feature>